<reference evidence="11 12" key="1">
    <citation type="journal article" date="2012" name="Proc. Natl. Acad. Sci. U.S.A.">
        <title>Genome and physiology of a model Epsilonproteobacterium responsible for sulfide detoxification in marine oxygen depletion zones.</title>
        <authorList>
            <person name="Grote J."/>
            <person name="Schott T."/>
            <person name="Bruckner C.G."/>
            <person name="Glockner F.O."/>
            <person name="Jost G."/>
            <person name="Teeling H."/>
            <person name="Labrenz M."/>
            <person name="Jurgens K."/>
        </authorList>
    </citation>
    <scope>NUCLEOTIDE SEQUENCE [LARGE SCALE GENOMIC DNA]</scope>
    <source>
        <strain evidence="11 12">GD1</strain>
    </source>
</reference>
<gene>
    <name evidence="11" type="ORF">SMGD1_2852</name>
</gene>
<dbReference type="GO" id="GO:0016740">
    <property type="term" value="F:transferase activity"/>
    <property type="evidence" value="ECO:0007669"/>
    <property type="project" value="UniProtKB-KW"/>
</dbReference>
<protein>
    <submittedName>
        <fullName evidence="11">Sulfatase, membrane integral</fullName>
        <ecNumber evidence="11">2.7.8.-</ecNumber>
    </submittedName>
</protein>
<keyword evidence="11" id="KW-0808">Transferase</keyword>
<dbReference type="InterPro" id="IPR012160">
    <property type="entry name" value="LtaS-like"/>
</dbReference>
<dbReference type="PIRSF" id="PIRSF005091">
    <property type="entry name" value="Mmb_sulf_HI1246"/>
    <property type="match status" value="1"/>
</dbReference>
<dbReference type="PATRIC" id="fig|929558.5.peg.2842"/>
<feature type="binding site" evidence="7">
    <location>
        <position position="442"/>
    </location>
    <ligand>
        <name>substrate</name>
    </ligand>
</feature>
<proteinExistence type="predicted"/>
<dbReference type="SUPFAM" id="SSF53649">
    <property type="entry name" value="Alkaline phosphatase-like"/>
    <property type="match status" value="1"/>
</dbReference>
<dbReference type="InterPro" id="IPR000917">
    <property type="entry name" value="Sulfatase_N"/>
</dbReference>
<feature type="binding site" evidence="8">
    <location>
        <position position="510"/>
    </location>
    <ligand>
        <name>Mn(2+)</name>
        <dbReference type="ChEBI" id="CHEBI:29035"/>
    </ligand>
</feature>
<dbReference type="PANTHER" id="PTHR47371">
    <property type="entry name" value="LIPOTEICHOIC ACID SYNTHASE"/>
    <property type="match status" value="1"/>
</dbReference>
<name>B6BJX2_SULGG</name>
<evidence type="ECO:0000256" key="4">
    <source>
        <dbReference type="ARBA" id="ARBA00022989"/>
    </source>
</evidence>
<dbReference type="OrthoDB" id="9760224at2"/>
<keyword evidence="7" id="KW-0464">Manganese</keyword>
<evidence type="ECO:0000259" key="10">
    <source>
        <dbReference type="Pfam" id="PF00884"/>
    </source>
</evidence>
<feature type="active site" evidence="6">
    <location>
        <position position="329"/>
    </location>
</feature>
<keyword evidence="3 9" id="KW-0812">Transmembrane</keyword>
<dbReference type="CDD" id="cd16015">
    <property type="entry name" value="LTA_synthase"/>
    <property type="match status" value="1"/>
</dbReference>
<dbReference type="Proteomes" id="UP000006431">
    <property type="component" value="Unassembled WGS sequence"/>
</dbReference>
<comment type="subcellular location">
    <subcellularLocation>
        <location evidence="1">Cell membrane</location>
        <topology evidence="1">Multi-pass membrane protein</topology>
    </subcellularLocation>
</comment>
<feature type="transmembrane region" description="Helical" evidence="9">
    <location>
        <begin position="12"/>
        <end position="34"/>
    </location>
</feature>
<keyword evidence="7" id="KW-0479">Metal-binding</keyword>
<dbReference type="EC" id="2.7.8.-" evidence="11"/>
<evidence type="ECO:0000256" key="3">
    <source>
        <dbReference type="ARBA" id="ARBA00022692"/>
    </source>
</evidence>
<evidence type="ECO:0000256" key="9">
    <source>
        <dbReference type="SAM" id="Phobius"/>
    </source>
</evidence>
<dbReference type="PANTHER" id="PTHR47371:SF3">
    <property type="entry name" value="PHOSPHOGLYCEROL TRANSFERASE I"/>
    <property type="match status" value="1"/>
</dbReference>
<feature type="binding site" evidence="8">
    <location>
        <position position="509"/>
    </location>
    <ligand>
        <name>Mn(2+)</name>
        <dbReference type="ChEBI" id="CHEBI:29035"/>
    </ligand>
</feature>
<organism evidence="11 12">
    <name type="scientific">Sulfurimonas gotlandica (strain DSM 19862 / JCM 16533 / GD1)</name>
    <dbReference type="NCBI Taxonomy" id="929558"/>
    <lineage>
        <taxon>Bacteria</taxon>
        <taxon>Pseudomonadati</taxon>
        <taxon>Campylobacterota</taxon>
        <taxon>Epsilonproteobacteria</taxon>
        <taxon>Campylobacterales</taxon>
        <taxon>Sulfurimonadaceae</taxon>
        <taxon>Sulfurimonas</taxon>
    </lineage>
</organism>
<accession>B6BJX2</accession>
<keyword evidence="4 9" id="KW-1133">Transmembrane helix</keyword>
<evidence type="ECO:0000256" key="6">
    <source>
        <dbReference type="PIRSR" id="PIRSR005091-1"/>
    </source>
</evidence>
<feature type="transmembrane region" description="Helical" evidence="9">
    <location>
        <begin position="142"/>
        <end position="161"/>
    </location>
</feature>
<evidence type="ECO:0000256" key="1">
    <source>
        <dbReference type="ARBA" id="ARBA00004651"/>
    </source>
</evidence>
<dbReference type="GO" id="GO:0005886">
    <property type="term" value="C:plasma membrane"/>
    <property type="evidence" value="ECO:0007669"/>
    <property type="project" value="UniProtKB-SubCell"/>
</dbReference>
<evidence type="ECO:0000256" key="8">
    <source>
        <dbReference type="PIRSR" id="PIRSR005091-3"/>
    </source>
</evidence>
<feature type="transmembrane region" description="Helical" evidence="9">
    <location>
        <begin position="58"/>
        <end position="77"/>
    </location>
</feature>
<feature type="transmembrane region" description="Helical" evidence="9">
    <location>
        <begin position="84"/>
        <end position="106"/>
    </location>
</feature>
<dbReference type="InterPro" id="IPR017850">
    <property type="entry name" value="Alkaline_phosphatase_core_sf"/>
</dbReference>
<keyword evidence="12" id="KW-1185">Reference proteome</keyword>
<evidence type="ECO:0000313" key="11">
    <source>
        <dbReference type="EMBL" id="EHP31374.1"/>
    </source>
</evidence>
<feature type="domain" description="Sulfatase N-terminal" evidence="10">
    <location>
        <begin position="281"/>
        <end position="570"/>
    </location>
</feature>
<dbReference type="InterPro" id="IPR050448">
    <property type="entry name" value="OpgB/LTA_synthase_biosynth"/>
</dbReference>
<evidence type="ECO:0000313" key="12">
    <source>
        <dbReference type="Proteomes" id="UP000006431"/>
    </source>
</evidence>
<feature type="binding site" evidence="8">
    <location>
        <position position="289"/>
    </location>
    <ligand>
        <name>Mn(2+)</name>
        <dbReference type="ChEBI" id="CHEBI:29035"/>
    </ligand>
</feature>
<keyword evidence="2" id="KW-1003">Cell membrane</keyword>
<dbReference type="GO" id="GO:0046872">
    <property type="term" value="F:metal ion binding"/>
    <property type="evidence" value="ECO:0007669"/>
    <property type="project" value="UniProtKB-KW"/>
</dbReference>
<dbReference type="AlphaFoldDB" id="B6BJX2"/>
<evidence type="ECO:0000256" key="7">
    <source>
        <dbReference type="PIRSR" id="PIRSR005091-2"/>
    </source>
</evidence>
<feature type="binding site" evidence="8">
    <location>
        <position position="329"/>
    </location>
    <ligand>
        <name>Mn(2+)</name>
        <dbReference type="ChEBI" id="CHEBI:29035"/>
    </ligand>
</feature>
<evidence type="ECO:0000256" key="5">
    <source>
        <dbReference type="ARBA" id="ARBA00023136"/>
    </source>
</evidence>
<dbReference type="RefSeq" id="WP_008337101.1">
    <property type="nucleotide sequence ID" value="NZ_AFRZ01000001.1"/>
</dbReference>
<keyword evidence="5 9" id="KW-0472">Membrane</keyword>
<sequence length="670" mass="77104">MFLKLPKLLRFLLIFIPSLTLLYVVLRVAFYIAFSDPTSPLIISDFIKSMWLGLRFDLRMVVLMVLPFFILGGIKWISPFKQTFFRYFWLVYFSGVFAFYFMFYIFDFGHYSYLNTRLDFTAVRFLENLDISTQMVWESYPVIWISIGIALANFIFIYLIYKLFTLISKQEEANITIKKGIAFGLGAFLILLVAGYSKFSQYPLRWSEAAFSKHPFATQLTYNPVHYFFDTWKNGRVSYDKKKVAKYYSIIADFIGVKDKDEKTLNYKRKVTPKHPIGNQPNIVIVILESFASHKSSVSGNPLDPSPYVRELAENGYLFKNYFTPSTGTARSIYTTVTSLPDVELKGTSSRNPLIVNQHSIGQDFKGYDKSYFIGGSASWGNIRGMLTQSMDNLKLYEEGDYSSPRTDVWGISDIDLFREAHKGLLTRKEPFLSVIQTSGNHRPYTIPDNSYGYEPRTDISEEEVVKYGFHSVKEYNSFRFMDYSVGHFMELARKSDYYKNTIFIFWGDHGIDGRTGEHTYVGESSSHLSLGSHRVPFVIYSPLIKEPKVFDKVISEIDAFPTIASMANISYTGTTLGRDAFDDSFDDSRYAFTIQHSTNPTIGLVGEKYYFKTKEDGTGAGLYEIQSDTPLKDHSAENQELVKKMKDLTYGIYETAKYIPYFNKQEDAK</sequence>
<evidence type="ECO:0000256" key="2">
    <source>
        <dbReference type="ARBA" id="ARBA00022475"/>
    </source>
</evidence>
<dbReference type="Pfam" id="PF00884">
    <property type="entry name" value="Sulfatase"/>
    <property type="match status" value="1"/>
</dbReference>
<dbReference type="Gene3D" id="3.40.720.10">
    <property type="entry name" value="Alkaline Phosphatase, subunit A"/>
    <property type="match status" value="1"/>
</dbReference>
<comment type="caution">
    <text evidence="11">The sequence shown here is derived from an EMBL/GenBank/DDBJ whole genome shotgun (WGS) entry which is preliminary data.</text>
</comment>
<dbReference type="EMBL" id="AFRZ01000001">
    <property type="protein sequence ID" value="EHP31374.1"/>
    <property type="molecule type" value="Genomic_DNA"/>
</dbReference>
<feature type="transmembrane region" description="Helical" evidence="9">
    <location>
        <begin position="181"/>
        <end position="199"/>
    </location>
</feature>
<dbReference type="HOGENOM" id="CLU_014653_2_0_7"/>
<accession>H1FUN0</accession>
<dbReference type="STRING" id="929558.SMGD1_2852"/>
<dbReference type="eggNOG" id="COG1368">
    <property type="taxonomic scope" value="Bacteria"/>
</dbReference>